<sequence length="113" mass="12901">MKQGIKTQMKQLKDAGLPETIILEPGFIKYSSRLCPWVLMSPDTHVPGTNRPYSWKEQLAILDDREPARAQWPCLPDGEAHIQHIPKAKRPTLIPAGLREEITTVEFWVRNSS</sequence>
<dbReference type="EMBL" id="NBNE01002654">
    <property type="protein sequence ID" value="OWZ09822.1"/>
    <property type="molecule type" value="Genomic_DNA"/>
</dbReference>
<dbReference type="Proteomes" id="UP000198211">
    <property type="component" value="Unassembled WGS sequence"/>
</dbReference>
<comment type="caution">
    <text evidence="1">The sequence shown here is derived from an EMBL/GenBank/DDBJ whole genome shotgun (WGS) entry which is preliminary data.</text>
</comment>
<organism evidence="1 2">
    <name type="scientific">Phytophthora megakarya</name>
    <dbReference type="NCBI Taxonomy" id="4795"/>
    <lineage>
        <taxon>Eukaryota</taxon>
        <taxon>Sar</taxon>
        <taxon>Stramenopiles</taxon>
        <taxon>Oomycota</taxon>
        <taxon>Peronosporomycetes</taxon>
        <taxon>Peronosporales</taxon>
        <taxon>Peronosporaceae</taxon>
        <taxon>Phytophthora</taxon>
    </lineage>
</organism>
<keyword evidence="2" id="KW-1185">Reference proteome</keyword>
<dbReference type="AlphaFoldDB" id="A0A225VWW3"/>
<evidence type="ECO:0000313" key="2">
    <source>
        <dbReference type="Proteomes" id="UP000198211"/>
    </source>
</evidence>
<name>A0A225VWW3_9STRA</name>
<proteinExistence type="predicted"/>
<gene>
    <name evidence="1" type="ORF">PHMEG_00017411</name>
</gene>
<reference evidence="2" key="1">
    <citation type="submission" date="2017-03" db="EMBL/GenBank/DDBJ databases">
        <title>Phytopthora megakarya and P. palmivora, two closely related causual agents of cacao black pod achieved similar genome size and gene model numbers by different mechanisms.</title>
        <authorList>
            <person name="Ali S."/>
            <person name="Shao J."/>
            <person name="Larry D.J."/>
            <person name="Kronmiller B."/>
            <person name="Shen D."/>
            <person name="Strem M.D."/>
            <person name="Melnick R.L."/>
            <person name="Guiltinan M.J."/>
            <person name="Tyler B.M."/>
            <person name="Meinhardt L.W."/>
            <person name="Bailey B.A."/>
        </authorList>
    </citation>
    <scope>NUCLEOTIDE SEQUENCE [LARGE SCALE GENOMIC DNA]</scope>
    <source>
        <strain evidence="2">zdho120</strain>
    </source>
</reference>
<protein>
    <submittedName>
        <fullName evidence="1">Uncharacterized protein</fullName>
    </submittedName>
</protein>
<evidence type="ECO:0000313" key="1">
    <source>
        <dbReference type="EMBL" id="OWZ09822.1"/>
    </source>
</evidence>
<accession>A0A225VWW3</accession>